<keyword evidence="4" id="KW-0288">FMN</keyword>
<evidence type="ECO:0000256" key="5">
    <source>
        <dbReference type="ARBA" id="ARBA00022857"/>
    </source>
</evidence>
<dbReference type="InterPro" id="IPR001155">
    <property type="entry name" value="OxRdtase_FMN_N"/>
</dbReference>
<comment type="similarity">
    <text evidence="2">Belongs to the NADH:flavin oxidoreductase/NADH oxidase family.</text>
</comment>
<comment type="cofactor">
    <cofactor evidence="1">
        <name>FMN</name>
        <dbReference type="ChEBI" id="CHEBI:58210"/>
    </cofactor>
</comment>
<dbReference type="Gene3D" id="3.20.20.70">
    <property type="entry name" value="Aldolase class I"/>
    <property type="match status" value="1"/>
</dbReference>
<accession>A0A7J7NKM6</accession>
<comment type="caution">
    <text evidence="7">The sequence shown here is derived from an EMBL/GenBank/DDBJ whole genome shotgun (WGS) entry which is preliminary data.</text>
</comment>
<dbReference type="GO" id="GO:0010181">
    <property type="term" value="F:FMN binding"/>
    <property type="evidence" value="ECO:0007669"/>
    <property type="project" value="InterPro"/>
</dbReference>
<dbReference type="AlphaFoldDB" id="A0A7J7NKM6"/>
<dbReference type="EMBL" id="JACGCM010000715">
    <property type="protein sequence ID" value="KAF6167789.1"/>
    <property type="molecule type" value="Genomic_DNA"/>
</dbReference>
<evidence type="ECO:0000313" key="7">
    <source>
        <dbReference type="EMBL" id="KAF6167789.1"/>
    </source>
</evidence>
<protein>
    <recommendedName>
        <fullName evidence="6">NADH:flavin oxidoreductase/NADH oxidase N-terminal domain-containing protein</fullName>
    </recommendedName>
</protein>
<dbReference type="InterPro" id="IPR013785">
    <property type="entry name" value="Aldolase_TIM"/>
</dbReference>
<dbReference type="Proteomes" id="UP000541444">
    <property type="component" value="Unassembled WGS sequence"/>
</dbReference>
<dbReference type="PANTHER" id="PTHR22893">
    <property type="entry name" value="NADH OXIDOREDUCTASE-RELATED"/>
    <property type="match status" value="1"/>
</dbReference>
<dbReference type="PANTHER" id="PTHR22893:SF114">
    <property type="entry name" value="12-OXOPHYTODIENOATE REDUCTASE 2"/>
    <property type="match status" value="1"/>
</dbReference>
<evidence type="ECO:0000256" key="1">
    <source>
        <dbReference type="ARBA" id="ARBA00001917"/>
    </source>
</evidence>
<gene>
    <name evidence="7" type="ORF">GIB67_027567</name>
</gene>
<evidence type="ECO:0000256" key="2">
    <source>
        <dbReference type="ARBA" id="ARBA00005979"/>
    </source>
</evidence>
<dbReference type="OrthoDB" id="1663137at2759"/>
<keyword evidence="8" id="KW-1185">Reference proteome</keyword>
<evidence type="ECO:0000256" key="4">
    <source>
        <dbReference type="ARBA" id="ARBA00022643"/>
    </source>
</evidence>
<evidence type="ECO:0000256" key="3">
    <source>
        <dbReference type="ARBA" id="ARBA00022630"/>
    </source>
</evidence>
<dbReference type="Pfam" id="PF00724">
    <property type="entry name" value="Oxidored_FMN"/>
    <property type="match status" value="1"/>
</dbReference>
<feature type="domain" description="NADH:flavin oxidoreductase/NADH oxidase N-terminal" evidence="6">
    <location>
        <begin position="33"/>
        <end position="90"/>
    </location>
</feature>
<evidence type="ECO:0000259" key="6">
    <source>
        <dbReference type="Pfam" id="PF00724"/>
    </source>
</evidence>
<keyword evidence="5" id="KW-0521">NADP</keyword>
<proteinExistence type="inferred from homology"/>
<dbReference type="InterPro" id="IPR045247">
    <property type="entry name" value="Oye-like"/>
</dbReference>
<keyword evidence="3" id="KW-0285">Flavoprotein</keyword>
<name>A0A7J7NKM6_9MAGN</name>
<dbReference type="SUPFAM" id="SSF51395">
    <property type="entry name" value="FMN-linked oxidoreductases"/>
    <property type="match status" value="1"/>
</dbReference>
<reference evidence="7 8" key="1">
    <citation type="journal article" date="2020" name="IScience">
        <title>Genome Sequencing of the Endangered Kingdonia uniflora (Circaeasteraceae, Ranunculales) Reveals Potential Mechanisms of Evolutionary Specialization.</title>
        <authorList>
            <person name="Sun Y."/>
            <person name="Deng T."/>
            <person name="Zhang A."/>
            <person name="Moore M.J."/>
            <person name="Landis J.B."/>
            <person name="Lin N."/>
            <person name="Zhang H."/>
            <person name="Zhang X."/>
            <person name="Huang J."/>
            <person name="Zhang X."/>
            <person name="Sun H."/>
            <person name="Wang H."/>
        </authorList>
    </citation>
    <scope>NUCLEOTIDE SEQUENCE [LARGE SCALE GENOMIC DNA]</scope>
    <source>
        <strain evidence="7">TB1705</strain>
        <tissue evidence="7">Leaf</tissue>
    </source>
</reference>
<sequence>MPRVVSSFARFGMLVASPIQVFSRTGKLQFLLTCCFDGVEILKANGYLIEQFMKDHVNERIDDYGGSLENHCRFGLEILEAAVNEVGTDKSRDQTLSLYRFHGGSRNLMRNAQVVTVERMAS</sequence>
<evidence type="ECO:0000313" key="8">
    <source>
        <dbReference type="Proteomes" id="UP000541444"/>
    </source>
</evidence>
<dbReference type="GO" id="GO:0016491">
    <property type="term" value="F:oxidoreductase activity"/>
    <property type="evidence" value="ECO:0007669"/>
    <property type="project" value="InterPro"/>
</dbReference>
<organism evidence="7 8">
    <name type="scientific">Kingdonia uniflora</name>
    <dbReference type="NCBI Taxonomy" id="39325"/>
    <lineage>
        <taxon>Eukaryota</taxon>
        <taxon>Viridiplantae</taxon>
        <taxon>Streptophyta</taxon>
        <taxon>Embryophyta</taxon>
        <taxon>Tracheophyta</taxon>
        <taxon>Spermatophyta</taxon>
        <taxon>Magnoliopsida</taxon>
        <taxon>Ranunculales</taxon>
        <taxon>Circaeasteraceae</taxon>
        <taxon>Kingdonia</taxon>
    </lineage>
</organism>